<evidence type="ECO:0000313" key="4">
    <source>
        <dbReference type="Proteomes" id="UP000446657"/>
    </source>
</evidence>
<dbReference type="AlphaFoldDB" id="A0A844KHY6"/>
<gene>
    <name evidence="3" type="ORF">GMD30_00340</name>
</gene>
<name>A0A844KHY6_9FIRM</name>
<dbReference type="PROSITE" id="PS51782">
    <property type="entry name" value="LYSM"/>
    <property type="match status" value="1"/>
</dbReference>
<dbReference type="Pfam" id="PF01476">
    <property type="entry name" value="LysM"/>
    <property type="match status" value="1"/>
</dbReference>
<evidence type="ECO:0000259" key="2">
    <source>
        <dbReference type="PROSITE" id="PS51782"/>
    </source>
</evidence>
<dbReference type="Gene3D" id="3.10.350.10">
    <property type="entry name" value="LysM domain"/>
    <property type="match status" value="1"/>
</dbReference>
<comment type="caution">
    <text evidence="3">The sequence shown here is derived from an EMBL/GenBank/DDBJ whole genome shotgun (WGS) entry which is preliminary data.</text>
</comment>
<feature type="domain" description="LysM" evidence="2">
    <location>
        <begin position="89"/>
        <end position="141"/>
    </location>
</feature>
<dbReference type="Proteomes" id="UP000446657">
    <property type="component" value="Unassembled WGS sequence"/>
</dbReference>
<dbReference type="OrthoDB" id="1716479at2"/>
<dbReference type="InterPro" id="IPR036779">
    <property type="entry name" value="LysM_dom_sf"/>
</dbReference>
<keyword evidence="1" id="KW-1133">Transmembrane helix</keyword>
<feature type="transmembrane region" description="Helical" evidence="1">
    <location>
        <begin position="53"/>
        <end position="76"/>
    </location>
</feature>
<accession>A0A844KHY6</accession>
<dbReference type="EMBL" id="WNAL01000001">
    <property type="protein sequence ID" value="MTR80179.1"/>
    <property type="molecule type" value="Genomic_DNA"/>
</dbReference>
<sequence>MFAYYIYLIQTNVRFRIKQEEFIMKRVYNEKISPRANESLTRREHTVQTQKRVIVLVCVLVIFAVILIGNSIITFAGSRAEQPVHKYYTSVQLQKGDSLWSLADQYAASDRTSRAQFIDEVCELNGISEDNTLHSGEYLVVSYYSPEIR</sequence>
<organism evidence="3 4">
    <name type="scientific">Roseburia faecis</name>
    <dbReference type="NCBI Taxonomy" id="301302"/>
    <lineage>
        <taxon>Bacteria</taxon>
        <taxon>Bacillati</taxon>
        <taxon>Bacillota</taxon>
        <taxon>Clostridia</taxon>
        <taxon>Lachnospirales</taxon>
        <taxon>Lachnospiraceae</taxon>
        <taxon>Roseburia</taxon>
    </lineage>
</organism>
<reference evidence="3 4" key="1">
    <citation type="journal article" date="2019" name="Nat. Med.">
        <title>A library of human gut bacterial isolates paired with longitudinal multiomics data enables mechanistic microbiome research.</title>
        <authorList>
            <person name="Poyet M."/>
            <person name="Groussin M."/>
            <person name="Gibbons S.M."/>
            <person name="Avila-Pacheco J."/>
            <person name="Jiang X."/>
            <person name="Kearney S.M."/>
            <person name="Perrotta A.R."/>
            <person name="Berdy B."/>
            <person name="Zhao S."/>
            <person name="Lieberman T.D."/>
            <person name="Swanson P.K."/>
            <person name="Smith M."/>
            <person name="Roesemann S."/>
            <person name="Alexander J.E."/>
            <person name="Rich S.A."/>
            <person name="Livny J."/>
            <person name="Vlamakis H."/>
            <person name="Clish C."/>
            <person name="Bullock K."/>
            <person name="Deik A."/>
            <person name="Scott J."/>
            <person name="Pierce K.A."/>
            <person name="Xavier R.J."/>
            <person name="Alm E.J."/>
        </authorList>
    </citation>
    <scope>NUCLEOTIDE SEQUENCE [LARGE SCALE GENOMIC DNA]</scope>
    <source>
        <strain evidence="3 4">BIOML-A1</strain>
    </source>
</reference>
<dbReference type="CDD" id="cd00118">
    <property type="entry name" value="LysM"/>
    <property type="match status" value="1"/>
</dbReference>
<proteinExistence type="predicted"/>
<evidence type="ECO:0000313" key="3">
    <source>
        <dbReference type="EMBL" id="MTR80179.1"/>
    </source>
</evidence>
<protein>
    <submittedName>
        <fullName evidence="3">LysM peptidoglycan-binding domain-containing protein</fullName>
    </submittedName>
</protein>
<keyword evidence="1" id="KW-0472">Membrane</keyword>
<evidence type="ECO:0000256" key="1">
    <source>
        <dbReference type="SAM" id="Phobius"/>
    </source>
</evidence>
<keyword evidence="1" id="KW-0812">Transmembrane</keyword>
<dbReference type="InterPro" id="IPR018392">
    <property type="entry name" value="LysM"/>
</dbReference>